<dbReference type="PANTHER" id="PTHR47128:SF2">
    <property type="entry name" value="PROTEIN HIGH CHLOROPHYLL FLUORESCENCE PHENOTYPE 244, CHLOROPLASTIC"/>
    <property type="match status" value="1"/>
</dbReference>
<name>A0A4R8BWV7_9ACTN</name>
<organism evidence="4 5">
    <name type="scientific">Kribbella pratensis</name>
    <dbReference type="NCBI Taxonomy" id="2512112"/>
    <lineage>
        <taxon>Bacteria</taxon>
        <taxon>Bacillati</taxon>
        <taxon>Actinomycetota</taxon>
        <taxon>Actinomycetes</taxon>
        <taxon>Propionibacteriales</taxon>
        <taxon>Kribbellaceae</taxon>
        <taxon>Kribbella</taxon>
    </lineage>
</organism>
<dbReference type="Gene3D" id="3.40.50.720">
    <property type="entry name" value="NAD(P)-binding Rossmann-like Domain"/>
    <property type="match status" value="1"/>
</dbReference>
<evidence type="ECO:0000313" key="5">
    <source>
        <dbReference type="Proteomes" id="UP000295146"/>
    </source>
</evidence>
<comment type="caution">
    <text evidence="4">The sequence shown here is derived from an EMBL/GenBank/DDBJ whole genome shotgun (WGS) entry which is preliminary data.</text>
</comment>
<dbReference type="AlphaFoldDB" id="A0A4R8BWV7"/>
<feature type="domain" description="NAD(P)-binding" evidence="3">
    <location>
        <begin position="6"/>
        <end position="198"/>
    </location>
</feature>
<dbReference type="InterPro" id="IPR036291">
    <property type="entry name" value="NAD(P)-bd_dom_sf"/>
</dbReference>
<evidence type="ECO:0000256" key="1">
    <source>
        <dbReference type="ARBA" id="ARBA00022531"/>
    </source>
</evidence>
<dbReference type="PANTHER" id="PTHR47128">
    <property type="match status" value="1"/>
</dbReference>
<reference evidence="4 5" key="1">
    <citation type="submission" date="2019-03" db="EMBL/GenBank/DDBJ databases">
        <title>Genomic Encyclopedia of Type Strains, Phase III (KMG-III): the genomes of soil and plant-associated and newly described type strains.</title>
        <authorList>
            <person name="Whitman W."/>
        </authorList>
    </citation>
    <scope>NUCLEOTIDE SEQUENCE [LARGE SCALE GENOMIC DNA]</scope>
    <source>
        <strain evidence="4 5">VKM Ac-2573</strain>
    </source>
</reference>
<dbReference type="Proteomes" id="UP000295146">
    <property type="component" value="Unassembled WGS sequence"/>
</dbReference>
<dbReference type="SUPFAM" id="SSF51735">
    <property type="entry name" value="NAD(P)-binding Rossmann-fold domains"/>
    <property type="match status" value="1"/>
</dbReference>
<dbReference type="RefSeq" id="WP_166679633.1">
    <property type="nucleotide sequence ID" value="NZ_SODP01000003.1"/>
</dbReference>
<accession>A0A4R8BWV7</accession>
<keyword evidence="2" id="KW-0604">Photosystem II</keyword>
<protein>
    <submittedName>
        <fullName evidence="4">Uncharacterized protein YbjT (DUF2867 family)</fullName>
    </submittedName>
</protein>
<evidence type="ECO:0000313" key="4">
    <source>
        <dbReference type="EMBL" id="TDW66322.1"/>
    </source>
</evidence>
<dbReference type="InterPro" id="IPR016040">
    <property type="entry name" value="NAD(P)-bd_dom"/>
</dbReference>
<keyword evidence="5" id="KW-1185">Reference proteome</keyword>
<dbReference type="InterPro" id="IPR044256">
    <property type="entry name" value="HCF244-like"/>
</dbReference>
<evidence type="ECO:0000259" key="3">
    <source>
        <dbReference type="Pfam" id="PF13460"/>
    </source>
</evidence>
<sequence length="297" mass="31523">MLLVVGGTGDLGGRVVRRLIAQGAEVRCLVRPQTDAEELARIGVKVIRGDLTDPASLAAACAGVETVVATATVIGRRLAGVPGPSIRAADEAGMADLVSAAEVAHVQRFVYVSFAGLDGAFGTPMENAKLAIEKRLSESPLRSVRVRPDAFQDIHLGPLGRFDVRAGKVAVIGKGDTRRRWVSTDDVAALVAAVALEPDPPAVVTFGGPEAISKNEAIAIAESLTDHKITTQRMPRPVARLAIRLLSRRNDALASAFGAGLHQDLNAADWDDEPLRQRGITPRSTTEFLREQVSRLP</sequence>
<proteinExistence type="predicted"/>
<dbReference type="GO" id="GO:0009523">
    <property type="term" value="C:photosystem II"/>
    <property type="evidence" value="ECO:0007669"/>
    <property type="project" value="UniProtKB-KW"/>
</dbReference>
<evidence type="ECO:0000256" key="2">
    <source>
        <dbReference type="ARBA" id="ARBA00023276"/>
    </source>
</evidence>
<dbReference type="EMBL" id="SODP01000003">
    <property type="protein sequence ID" value="TDW66322.1"/>
    <property type="molecule type" value="Genomic_DNA"/>
</dbReference>
<dbReference type="Pfam" id="PF13460">
    <property type="entry name" value="NAD_binding_10"/>
    <property type="match status" value="1"/>
</dbReference>
<keyword evidence="1" id="KW-0602">Photosynthesis</keyword>
<gene>
    <name evidence="4" type="ORF">EV653_6348</name>
</gene>
<dbReference type="GO" id="GO:0015979">
    <property type="term" value="P:photosynthesis"/>
    <property type="evidence" value="ECO:0007669"/>
    <property type="project" value="UniProtKB-KW"/>
</dbReference>